<name>A0A512C1N9_9HYPH</name>
<dbReference type="RefSeq" id="WP_114189154.1">
    <property type="nucleotide sequence ID" value="NZ_BJYU01000151.1"/>
</dbReference>
<dbReference type="Proteomes" id="UP000321085">
    <property type="component" value="Unassembled WGS sequence"/>
</dbReference>
<keyword evidence="2" id="KW-1185">Reference proteome</keyword>
<dbReference type="Pfam" id="PF24751">
    <property type="entry name" value="DUF7696"/>
    <property type="match status" value="1"/>
</dbReference>
<gene>
    <name evidence="1" type="ORF">MAE02_57950</name>
</gene>
<protein>
    <submittedName>
        <fullName evidence="1">Uncharacterized protein</fullName>
    </submittedName>
</protein>
<dbReference type="EMBL" id="BJYU01000151">
    <property type="protein sequence ID" value="GEO18099.1"/>
    <property type="molecule type" value="Genomic_DNA"/>
</dbReference>
<accession>A0A512C1N9</accession>
<evidence type="ECO:0000313" key="2">
    <source>
        <dbReference type="Proteomes" id="UP000321085"/>
    </source>
</evidence>
<organism evidence="1 2">
    <name type="scientific">Microvirga aerophila</name>
    <dbReference type="NCBI Taxonomy" id="670291"/>
    <lineage>
        <taxon>Bacteria</taxon>
        <taxon>Pseudomonadati</taxon>
        <taxon>Pseudomonadota</taxon>
        <taxon>Alphaproteobacteria</taxon>
        <taxon>Hyphomicrobiales</taxon>
        <taxon>Methylobacteriaceae</taxon>
        <taxon>Microvirga</taxon>
    </lineage>
</organism>
<dbReference type="AlphaFoldDB" id="A0A512C1N9"/>
<sequence>MRYTRDTTAISEITGQPVSTWSEEWQHECEARTVLAMSKAERETFFNGSTDDDGKRKERGIIAIRGVAAAENLRANMQKLQDARTGMR</sequence>
<proteinExistence type="predicted"/>
<dbReference type="OrthoDB" id="8020360at2"/>
<dbReference type="InterPro" id="IPR056113">
    <property type="entry name" value="DUF7696"/>
</dbReference>
<comment type="caution">
    <text evidence="1">The sequence shown here is derived from an EMBL/GenBank/DDBJ whole genome shotgun (WGS) entry which is preliminary data.</text>
</comment>
<evidence type="ECO:0000313" key="1">
    <source>
        <dbReference type="EMBL" id="GEO18099.1"/>
    </source>
</evidence>
<reference evidence="1 2" key="1">
    <citation type="submission" date="2019-07" db="EMBL/GenBank/DDBJ databases">
        <title>Whole genome shotgun sequence of Microvirga aerophila NBRC 106136.</title>
        <authorList>
            <person name="Hosoyama A."/>
            <person name="Uohara A."/>
            <person name="Ohji S."/>
            <person name="Ichikawa N."/>
        </authorList>
    </citation>
    <scope>NUCLEOTIDE SEQUENCE [LARGE SCALE GENOMIC DNA]</scope>
    <source>
        <strain evidence="1 2">NBRC 106136</strain>
    </source>
</reference>